<proteinExistence type="predicted"/>
<dbReference type="InterPro" id="IPR027417">
    <property type="entry name" value="P-loop_NTPase"/>
</dbReference>
<dbReference type="EMBL" id="LAZR01029364">
    <property type="protein sequence ID" value="KKL59793.1"/>
    <property type="molecule type" value="Genomic_DNA"/>
</dbReference>
<dbReference type="SUPFAM" id="SSF52540">
    <property type="entry name" value="P-loop containing nucleoside triphosphate hydrolases"/>
    <property type="match status" value="1"/>
</dbReference>
<gene>
    <name evidence="2" type="ORF">LCGC14_2211740</name>
</gene>
<dbReference type="Gene3D" id="3.40.50.300">
    <property type="entry name" value="P-loop containing nucleotide triphosphate hydrolases"/>
    <property type="match status" value="1"/>
</dbReference>
<sequence>LKAWRDGGMRDNVAKIDSYLTTHRNRNARIIKILMNAIKNKRRVLLLTSRRAHIELLTLQLSAAIDPKTDGSIDKLVGWLVGGSRKSVAAKKDAEAQKRRRILLGTYQFAEEGLDIPALDVMILATPRSRVVQAVGRILRELPNKKQPVVVDFMDTGIGLCEGMAWARWTQYKKSGWASGTPKGLKQGYRR</sequence>
<dbReference type="CDD" id="cd18785">
    <property type="entry name" value="SF2_C"/>
    <property type="match status" value="1"/>
</dbReference>
<feature type="domain" description="Helicase C-terminal" evidence="1">
    <location>
        <begin position="30"/>
        <end position="140"/>
    </location>
</feature>
<evidence type="ECO:0000259" key="1">
    <source>
        <dbReference type="Pfam" id="PF00271"/>
    </source>
</evidence>
<dbReference type="AlphaFoldDB" id="A0A0F9DDJ1"/>
<dbReference type="InterPro" id="IPR001650">
    <property type="entry name" value="Helicase_C-like"/>
</dbReference>
<reference evidence="2" key="1">
    <citation type="journal article" date="2015" name="Nature">
        <title>Complex archaea that bridge the gap between prokaryotes and eukaryotes.</title>
        <authorList>
            <person name="Spang A."/>
            <person name="Saw J.H."/>
            <person name="Jorgensen S.L."/>
            <person name="Zaremba-Niedzwiedzka K."/>
            <person name="Martijn J."/>
            <person name="Lind A.E."/>
            <person name="van Eijk R."/>
            <person name="Schleper C."/>
            <person name="Guy L."/>
            <person name="Ettema T.J."/>
        </authorList>
    </citation>
    <scope>NUCLEOTIDE SEQUENCE</scope>
</reference>
<protein>
    <recommendedName>
        <fullName evidence="1">Helicase C-terminal domain-containing protein</fullName>
    </recommendedName>
</protein>
<feature type="non-terminal residue" evidence="2">
    <location>
        <position position="1"/>
    </location>
</feature>
<accession>A0A0F9DDJ1</accession>
<evidence type="ECO:0000313" key="2">
    <source>
        <dbReference type="EMBL" id="KKL59793.1"/>
    </source>
</evidence>
<name>A0A0F9DDJ1_9ZZZZ</name>
<organism evidence="2">
    <name type="scientific">marine sediment metagenome</name>
    <dbReference type="NCBI Taxonomy" id="412755"/>
    <lineage>
        <taxon>unclassified sequences</taxon>
        <taxon>metagenomes</taxon>
        <taxon>ecological metagenomes</taxon>
    </lineage>
</organism>
<comment type="caution">
    <text evidence="2">The sequence shown here is derived from an EMBL/GenBank/DDBJ whole genome shotgun (WGS) entry which is preliminary data.</text>
</comment>
<dbReference type="Pfam" id="PF00271">
    <property type="entry name" value="Helicase_C"/>
    <property type="match status" value="1"/>
</dbReference>